<evidence type="ECO:0000313" key="1">
    <source>
        <dbReference type="EMBL" id="CAK9857765.1"/>
    </source>
</evidence>
<keyword evidence="2" id="KW-1185">Reference proteome</keyword>
<name>A0ABP1A5H2_9BRYO</name>
<sequence>MLSLAIDDNNKVIQVASHLKLGSYVLMTPGKIDRTLISMSSKFIMFSNVLIVKAHVMYMPVGYNNLADKYVSSNYG</sequence>
<reference evidence="1 2" key="1">
    <citation type="submission" date="2024-03" db="EMBL/GenBank/DDBJ databases">
        <authorList>
            <consortium name="ELIXIR-Norway"/>
            <consortium name="Elixir Norway"/>
        </authorList>
    </citation>
    <scope>NUCLEOTIDE SEQUENCE [LARGE SCALE GENOMIC DNA]</scope>
</reference>
<proteinExistence type="predicted"/>
<organism evidence="1 2">
    <name type="scientific">Sphagnum jensenii</name>
    <dbReference type="NCBI Taxonomy" id="128206"/>
    <lineage>
        <taxon>Eukaryota</taxon>
        <taxon>Viridiplantae</taxon>
        <taxon>Streptophyta</taxon>
        <taxon>Embryophyta</taxon>
        <taxon>Bryophyta</taxon>
        <taxon>Sphagnophytina</taxon>
        <taxon>Sphagnopsida</taxon>
        <taxon>Sphagnales</taxon>
        <taxon>Sphagnaceae</taxon>
        <taxon>Sphagnum</taxon>
    </lineage>
</organism>
<protein>
    <submittedName>
        <fullName evidence="1">Uncharacterized protein</fullName>
    </submittedName>
</protein>
<gene>
    <name evidence="1" type="ORF">CSSPJE1EN2_LOCUS760</name>
</gene>
<evidence type="ECO:0000313" key="2">
    <source>
        <dbReference type="Proteomes" id="UP001497522"/>
    </source>
</evidence>
<dbReference type="EMBL" id="OZ023702">
    <property type="protein sequence ID" value="CAK9857765.1"/>
    <property type="molecule type" value="Genomic_DNA"/>
</dbReference>
<dbReference type="Proteomes" id="UP001497522">
    <property type="component" value="Chromosome 1"/>
</dbReference>
<accession>A0ABP1A5H2</accession>